<dbReference type="OrthoDB" id="205198at2759"/>
<keyword evidence="3" id="KW-1185">Reference proteome</keyword>
<evidence type="ECO:0000313" key="2">
    <source>
        <dbReference type="EMBL" id="CAG8580367.1"/>
    </source>
</evidence>
<dbReference type="Gene3D" id="1.10.10.1210">
    <property type="entry name" value="MAGE homology domain, winged helix WH2 motif"/>
    <property type="match status" value="1"/>
</dbReference>
<dbReference type="InterPro" id="IPR041899">
    <property type="entry name" value="MAGE_WH2"/>
</dbReference>
<dbReference type="GO" id="GO:0005634">
    <property type="term" value="C:nucleus"/>
    <property type="evidence" value="ECO:0007669"/>
    <property type="project" value="TreeGrafter"/>
</dbReference>
<feature type="domain" description="MAGE" evidence="1">
    <location>
        <begin position="7"/>
        <end position="219"/>
    </location>
</feature>
<proteinExistence type="predicted"/>
<dbReference type="PANTHER" id="PTHR11736:SF14">
    <property type="entry name" value="NSE3 HOMOLOG, SMC5-SMC6 COMPLEX COMPONENT"/>
    <property type="match status" value="1"/>
</dbReference>
<evidence type="ECO:0000259" key="1">
    <source>
        <dbReference type="PROSITE" id="PS50838"/>
    </source>
</evidence>
<dbReference type="Pfam" id="PF01454">
    <property type="entry name" value="MAGE"/>
    <property type="match status" value="1"/>
</dbReference>
<dbReference type="Gene3D" id="1.10.10.1200">
    <property type="entry name" value="MAGE homology domain, winged helix WH1 motif"/>
    <property type="match status" value="1"/>
</dbReference>
<dbReference type="PANTHER" id="PTHR11736">
    <property type="entry name" value="MELANOMA-ASSOCIATED ANTIGEN MAGE ANTIGEN"/>
    <property type="match status" value="1"/>
</dbReference>
<accession>A0A9N9G6E5</accession>
<dbReference type="InterPro" id="IPR041898">
    <property type="entry name" value="MAGE_WH1"/>
</dbReference>
<dbReference type="InterPro" id="IPR037445">
    <property type="entry name" value="MAGE"/>
</dbReference>
<comment type="caution">
    <text evidence="2">The sequence shown here is derived from an EMBL/GenBank/DDBJ whole genome shotgun (WGS) entry which is preliminary data.</text>
</comment>
<sequence>MLTEEEFERKVKDVVRLALCSELRRTPMRREDILKKVLVNHPRAYNQVMEAADTRLREVFGMTIAELPTKERKNVIGSTAARRAAANKDKPTTYVKSYMLKNIIAQEHRQPEMINWKNDEPAMGLLMVILSLILVHGRVLTDDQLKHYFRRLYLTEDHEVFGNISEAVNTFVKQGYLDRVKLASSDSSQSDKDHYEYYCGPRAKVEIKESSMIGFIQTILGGVSLENLSKQIERASGTELRDE</sequence>
<gene>
    <name evidence="2" type="ORF">POCULU_LOCUS6458</name>
</gene>
<dbReference type="Proteomes" id="UP000789572">
    <property type="component" value="Unassembled WGS sequence"/>
</dbReference>
<dbReference type="GO" id="GO:0006281">
    <property type="term" value="P:DNA repair"/>
    <property type="evidence" value="ECO:0007669"/>
    <property type="project" value="TreeGrafter"/>
</dbReference>
<dbReference type="InterPro" id="IPR002190">
    <property type="entry name" value="MHD_dom"/>
</dbReference>
<dbReference type="EMBL" id="CAJVPJ010001192">
    <property type="protein sequence ID" value="CAG8580367.1"/>
    <property type="molecule type" value="Genomic_DNA"/>
</dbReference>
<evidence type="ECO:0000313" key="3">
    <source>
        <dbReference type="Proteomes" id="UP000789572"/>
    </source>
</evidence>
<reference evidence="2" key="1">
    <citation type="submission" date="2021-06" db="EMBL/GenBank/DDBJ databases">
        <authorList>
            <person name="Kallberg Y."/>
            <person name="Tangrot J."/>
            <person name="Rosling A."/>
        </authorList>
    </citation>
    <scope>NUCLEOTIDE SEQUENCE</scope>
    <source>
        <strain evidence="2">IA702</strain>
    </source>
</reference>
<protein>
    <submittedName>
        <fullName evidence="2">4763_t:CDS:1</fullName>
    </submittedName>
</protein>
<organism evidence="2 3">
    <name type="scientific">Paraglomus occultum</name>
    <dbReference type="NCBI Taxonomy" id="144539"/>
    <lineage>
        <taxon>Eukaryota</taxon>
        <taxon>Fungi</taxon>
        <taxon>Fungi incertae sedis</taxon>
        <taxon>Mucoromycota</taxon>
        <taxon>Glomeromycotina</taxon>
        <taxon>Glomeromycetes</taxon>
        <taxon>Paraglomerales</taxon>
        <taxon>Paraglomeraceae</taxon>
        <taxon>Paraglomus</taxon>
    </lineage>
</organism>
<name>A0A9N9G6E5_9GLOM</name>
<dbReference type="AlphaFoldDB" id="A0A9N9G6E5"/>
<dbReference type="SMART" id="SM01373">
    <property type="entry name" value="MAGE"/>
    <property type="match status" value="1"/>
</dbReference>
<dbReference type="PROSITE" id="PS50838">
    <property type="entry name" value="MAGE"/>
    <property type="match status" value="1"/>
</dbReference>